<gene>
    <name evidence="2" type="ORF">GCM10010136_26220</name>
</gene>
<dbReference type="SUPFAM" id="SSF50475">
    <property type="entry name" value="FMN-binding split barrel"/>
    <property type="match status" value="1"/>
</dbReference>
<name>A0A8J3GHN2_9HYPH</name>
<dbReference type="InterPro" id="IPR011576">
    <property type="entry name" value="Pyridox_Oxase_N"/>
</dbReference>
<dbReference type="InterPro" id="IPR012349">
    <property type="entry name" value="Split_barrel_FMN-bd"/>
</dbReference>
<dbReference type="AlphaFoldDB" id="A0A8J3GHN2"/>
<dbReference type="Pfam" id="PF01243">
    <property type="entry name" value="PNPOx_N"/>
    <property type="match status" value="1"/>
</dbReference>
<comment type="caution">
    <text evidence="2">The sequence shown here is derived from an EMBL/GenBank/DDBJ whole genome shotgun (WGS) entry which is preliminary data.</text>
</comment>
<dbReference type="Gene3D" id="2.30.110.10">
    <property type="entry name" value="Electron Transport, Fmn-binding Protein, Chain A"/>
    <property type="match status" value="1"/>
</dbReference>
<dbReference type="Proteomes" id="UP000641137">
    <property type="component" value="Unassembled WGS sequence"/>
</dbReference>
<dbReference type="NCBIfam" id="TIGR04025">
    <property type="entry name" value="PPOX_FMN_DR2398"/>
    <property type="match status" value="1"/>
</dbReference>
<keyword evidence="3" id="KW-1185">Reference proteome</keyword>
<evidence type="ECO:0000259" key="1">
    <source>
        <dbReference type="Pfam" id="PF01243"/>
    </source>
</evidence>
<dbReference type="InterPro" id="IPR024029">
    <property type="entry name" value="Pyridox_Oxase_FMN-dep"/>
</dbReference>
<dbReference type="PANTHER" id="PTHR42815">
    <property type="entry name" value="FAD-BINDING, PUTATIVE (AFU_ORTHOLOGUE AFUA_6G07600)-RELATED"/>
    <property type="match status" value="1"/>
</dbReference>
<reference evidence="2" key="2">
    <citation type="submission" date="2020-09" db="EMBL/GenBank/DDBJ databases">
        <authorList>
            <person name="Sun Q."/>
            <person name="Kim S."/>
        </authorList>
    </citation>
    <scope>NUCLEOTIDE SEQUENCE</scope>
    <source>
        <strain evidence="2">KCTC 42097</strain>
    </source>
</reference>
<evidence type="ECO:0000313" key="3">
    <source>
        <dbReference type="Proteomes" id="UP000641137"/>
    </source>
</evidence>
<feature type="domain" description="Pyridoxamine 5'-phosphate oxidase N-terminal" evidence="1">
    <location>
        <begin position="32"/>
        <end position="150"/>
    </location>
</feature>
<protein>
    <submittedName>
        <fullName evidence="2">Pyridoxamine 5'-phosphate oxidase</fullName>
    </submittedName>
</protein>
<proteinExistence type="predicted"/>
<reference evidence="2" key="1">
    <citation type="journal article" date="2014" name="Int. J. Syst. Evol. Microbiol.">
        <title>Complete genome sequence of Corynebacterium casei LMG S-19264T (=DSM 44701T), isolated from a smear-ripened cheese.</title>
        <authorList>
            <consortium name="US DOE Joint Genome Institute (JGI-PGF)"/>
            <person name="Walter F."/>
            <person name="Albersmeier A."/>
            <person name="Kalinowski J."/>
            <person name="Ruckert C."/>
        </authorList>
    </citation>
    <scope>NUCLEOTIDE SEQUENCE</scope>
    <source>
        <strain evidence="2">KCTC 42097</strain>
    </source>
</reference>
<dbReference type="EMBL" id="BMZO01000008">
    <property type="protein sequence ID" value="GHC75867.1"/>
    <property type="molecule type" value="Genomic_DNA"/>
</dbReference>
<evidence type="ECO:0000313" key="2">
    <source>
        <dbReference type="EMBL" id="GHC75867.1"/>
    </source>
</evidence>
<sequence length="204" mass="22245">MMVHIQTLAELEAIYGVPGEASLVKELDQIIPEYAAYIEASPFVALATVGPEGLDCSPRGDAGQVVRIADPKTVLLPDRRGNNRIDSLRNIVRDPRVALLFLIPGSGTTLRINGRAAISADAELLSSLVMEGKKPRSVIIITVESIYFQCARAIKRSDLWNPQRHVDVANLPTPGTILEITSKASIDGGTYDRQWPERAAATMW</sequence>
<accession>A0A8J3GHN2</accession>
<dbReference type="PANTHER" id="PTHR42815:SF2">
    <property type="entry name" value="FAD-BINDING, PUTATIVE (AFU_ORTHOLOGUE AFUA_6G07600)-RELATED"/>
    <property type="match status" value="1"/>
</dbReference>
<organism evidence="2 3">
    <name type="scientific">Limoniibacter endophyticus</name>
    <dbReference type="NCBI Taxonomy" id="1565040"/>
    <lineage>
        <taxon>Bacteria</taxon>
        <taxon>Pseudomonadati</taxon>
        <taxon>Pseudomonadota</taxon>
        <taxon>Alphaproteobacteria</taxon>
        <taxon>Hyphomicrobiales</taxon>
        <taxon>Bartonellaceae</taxon>
        <taxon>Limoniibacter</taxon>
    </lineage>
</organism>